<protein>
    <submittedName>
        <fullName evidence="1">Uncharacterized protein</fullName>
    </submittedName>
</protein>
<sequence length="36" mass="4308">MQWQTWSVKVIFGNFMLQKNMSMELLNIRLVSGDVY</sequence>
<accession>A0A521BQ50</accession>
<gene>
    <name evidence="1" type="ORF">SAMN06265348_102524</name>
</gene>
<evidence type="ECO:0000313" key="1">
    <source>
        <dbReference type="EMBL" id="SMO49195.1"/>
    </source>
</evidence>
<name>A0A521BQ50_9SPHI</name>
<evidence type="ECO:0000313" key="2">
    <source>
        <dbReference type="Proteomes" id="UP000320300"/>
    </source>
</evidence>
<dbReference type="Proteomes" id="UP000320300">
    <property type="component" value="Unassembled WGS sequence"/>
</dbReference>
<proteinExistence type="predicted"/>
<keyword evidence="2" id="KW-1185">Reference proteome</keyword>
<dbReference type="EMBL" id="FXTN01000002">
    <property type="protein sequence ID" value="SMO49195.1"/>
    <property type="molecule type" value="Genomic_DNA"/>
</dbReference>
<organism evidence="1 2">
    <name type="scientific">Pedobacter westerhofensis</name>
    <dbReference type="NCBI Taxonomy" id="425512"/>
    <lineage>
        <taxon>Bacteria</taxon>
        <taxon>Pseudomonadati</taxon>
        <taxon>Bacteroidota</taxon>
        <taxon>Sphingobacteriia</taxon>
        <taxon>Sphingobacteriales</taxon>
        <taxon>Sphingobacteriaceae</taxon>
        <taxon>Pedobacter</taxon>
    </lineage>
</organism>
<dbReference type="AlphaFoldDB" id="A0A521BQ50"/>
<reference evidence="1 2" key="1">
    <citation type="submission" date="2017-05" db="EMBL/GenBank/DDBJ databases">
        <authorList>
            <person name="Varghese N."/>
            <person name="Submissions S."/>
        </authorList>
    </citation>
    <scope>NUCLEOTIDE SEQUENCE [LARGE SCALE GENOMIC DNA]</scope>
    <source>
        <strain evidence="1 2">DSM 19036</strain>
    </source>
</reference>